<protein>
    <submittedName>
        <fullName evidence="1">Uncharacterized protein</fullName>
    </submittedName>
</protein>
<gene>
    <name evidence="1" type="ORF">GDO81_027983</name>
</gene>
<evidence type="ECO:0000313" key="1">
    <source>
        <dbReference type="EMBL" id="KAG8535682.1"/>
    </source>
</evidence>
<accession>A0AAV6YKF0</accession>
<proteinExistence type="predicted"/>
<dbReference type="Proteomes" id="UP000824782">
    <property type="component" value="Unassembled WGS sequence"/>
</dbReference>
<sequence length="82" mass="9311">MFMLLNSTLKIVPGESRPLFYYLQPRYTSMEGPIHVWISGAGDLEGFGHIWKSNSLSVHLEALDEQCYRPITLNSLQPPSKC</sequence>
<organism evidence="1 2">
    <name type="scientific">Engystomops pustulosus</name>
    <name type="common">Tungara frog</name>
    <name type="synonym">Physalaemus pustulosus</name>
    <dbReference type="NCBI Taxonomy" id="76066"/>
    <lineage>
        <taxon>Eukaryota</taxon>
        <taxon>Metazoa</taxon>
        <taxon>Chordata</taxon>
        <taxon>Craniata</taxon>
        <taxon>Vertebrata</taxon>
        <taxon>Euteleostomi</taxon>
        <taxon>Amphibia</taxon>
        <taxon>Batrachia</taxon>
        <taxon>Anura</taxon>
        <taxon>Neobatrachia</taxon>
        <taxon>Hyloidea</taxon>
        <taxon>Leptodactylidae</taxon>
        <taxon>Leiuperinae</taxon>
        <taxon>Engystomops</taxon>
    </lineage>
</organism>
<dbReference type="EMBL" id="WNYA01059777">
    <property type="protein sequence ID" value="KAG8535682.1"/>
    <property type="molecule type" value="Genomic_DNA"/>
</dbReference>
<reference evidence="1" key="1">
    <citation type="thesis" date="2020" institute="ProQuest LLC" country="789 East Eisenhower Parkway, Ann Arbor, MI, USA">
        <title>Comparative Genomics and Chromosome Evolution.</title>
        <authorList>
            <person name="Mudd A.B."/>
        </authorList>
    </citation>
    <scope>NUCLEOTIDE SEQUENCE</scope>
    <source>
        <strain evidence="1">237g6f4</strain>
        <tissue evidence="1">Blood</tissue>
    </source>
</reference>
<comment type="caution">
    <text evidence="1">The sequence shown here is derived from an EMBL/GenBank/DDBJ whole genome shotgun (WGS) entry which is preliminary data.</text>
</comment>
<evidence type="ECO:0000313" key="2">
    <source>
        <dbReference type="Proteomes" id="UP000824782"/>
    </source>
</evidence>
<name>A0AAV6YKF0_ENGPU</name>
<dbReference type="AlphaFoldDB" id="A0AAV6YKF0"/>
<keyword evidence="2" id="KW-1185">Reference proteome</keyword>